<reference evidence="1 2" key="1">
    <citation type="submission" date="2008-12" db="EMBL/GenBank/DDBJ databases">
        <authorList>
            <person name="Fulton L."/>
            <person name="Clifton S."/>
            <person name="Fulton B."/>
            <person name="Xu J."/>
            <person name="Minx P."/>
            <person name="Pepin K.H."/>
            <person name="Johnson M."/>
            <person name="Bhonagiri V."/>
            <person name="Nash W.E."/>
            <person name="Mardis E.R."/>
            <person name="Wilson R.K."/>
        </authorList>
    </citation>
    <scope>NUCLEOTIDE SEQUENCE [LARGE SCALE GENOMIC DNA]</scope>
    <source>
        <strain evidence="1 2">DSM 14838</strain>
    </source>
</reference>
<dbReference type="EMBL" id="ACCH01000128">
    <property type="protein sequence ID" value="EEF90831.1"/>
    <property type="molecule type" value="Genomic_DNA"/>
</dbReference>
<organism evidence="1 2">
    <name type="scientific">Bacteroides cellulosilyticus DSM 14838</name>
    <dbReference type="NCBI Taxonomy" id="537012"/>
    <lineage>
        <taxon>Bacteria</taxon>
        <taxon>Pseudomonadati</taxon>
        <taxon>Bacteroidota</taxon>
        <taxon>Bacteroidia</taxon>
        <taxon>Bacteroidales</taxon>
        <taxon>Bacteroidaceae</taxon>
        <taxon>Bacteroides</taxon>
    </lineage>
</organism>
<evidence type="ECO:0000313" key="1">
    <source>
        <dbReference type="EMBL" id="EEF90831.1"/>
    </source>
</evidence>
<dbReference type="Proteomes" id="UP000003711">
    <property type="component" value="Unassembled WGS sequence"/>
</dbReference>
<accession>E2NB53</accession>
<dbReference type="HOGENOM" id="CLU_3246946_0_0_10"/>
<protein>
    <submittedName>
        <fullName evidence="1">Uncharacterized protein</fullName>
    </submittedName>
</protein>
<gene>
    <name evidence="1" type="ORF">BACCELL_01511</name>
</gene>
<dbReference type="AlphaFoldDB" id="E2NB53"/>
<name>E2NB53_9BACE</name>
<proteinExistence type="predicted"/>
<evidence type="ECO:0000313" key="2">
    <source>
        <dbReference type="Proteomes" id="UP000003711"/>
    </source>
</evidence>
<reference evidence="1 2" key="2">
    <citation type="submission" date="2009-01" db="EMBL/GenBank/DDBJ databases">
        <title>Draft genome sequence of Bacteroides cellulosilyticus (DSM 14838).</title>
        <authorList>
            <person name="Sudarsanam P."/>
            <person name="Ley R."/>
            <person name="Guruge J."/>
            <person name="Turnbaugh P.J."/>
            <person name="Mahowald M."/>
            <person name="Liep D."/>
            <person name="Gordon J."/>
        </authorList>
    </citation>
    <scope>NUCLEOTIDE SEQUENCE [LARGE SCALE GENOMIC DNA]</scope>
    <source>
        <strain evidence="1 2">DSM 14838</strain>
    </source>
</reference>
<comment type="caution">
    <text evidence="1">The sequence shown here is derived from an EMBL/GenBank/DDBJ whole genome shotgun (WGS) entry which is preliminary data.</text>
</comment>
<sequence>MVVKIRGILLFYRANVANIVDITNVNTCLSLQRNKNTHISIS</sequence>